<dbReference type="Gene3D" id="3.30.420.280">
    <property type="match status" value="1"/>
</dbReference>
<dbReference type="AlphaFoldDB" id="X1E5V8"/>
<comment type="caution">
    <text evidence="2">The sequence shown here is derived from an EMBL/GenBank/DDBJ whole genome shotgun (WGS) entry which is preliminary data.</text>
</comment>
<name>X1E5V8_9ZZZZ</name>
<organism evidence="2">
    <name type="scientific">marine sediment metagenome</name>
    <dbReference type="NCBI Taxonomy" id="412755"/>
    <lineage>
        <taxon>unclassified sequences</taxon>
        <taxon>metagenomes</taxon>
        <taxon>ecological metagenomes</taxon>
    </lineage>
</organism>
<dbReference type="Gene3D" id="3.40.50.300">
    <property type="entry name" value="P-loop containing nucleotide triphosphate hydrolases"/>
    <property type="match status" value="1"/>
</dbReference>
<proteinExistence type="predicted"/>
<dbReference type="Pfam" id="PF04466">
    <property type="entry name" value="Terminase_3"/>
    <property type="match status" value="1"/>
</dbReference>
<gene>
    <name evidence="2" type="ORF">S01H4_64667</name>
</gene>
<dbReference type="InterPro" id="IPR027417">
    <property type="entry name" value="P-loop_NTPase"/>
</dbReference>
<dbReference type="EMBL" id="BART01039295">
    <property type="protein sequence ID" value="GAH12564.1"/>
    <property type="molecule type" value="Genomic_DNA"/>
</dbReference>
<accession>X1E5V8</accession>
<feature type="non-terminal residue" evidence="2">
    <location>
        <position position="1"/>
    </location>
</feature>
<sequence length="124" mass="14450">NNWIATRLVNEADVGTIHSTFKDNPFLDRGYIKTITDLIHQDTNFYKIYALGEWGLLQRRIYTNYKVIPVLPDMKEAKWGYGQDFGLVNPSALLKAYLLNGQWYLEERLYKSGLTNKDIIEFLA</sequence>
<evidence type="ECO:0000313" key="2">
    <source>
        <dbReference type="EMBL" id="GAH12564.1"/>
    </source>
</evidence>
<feature type="non-terminal residue" evidence="2">
    <location>
        <position position="124"/>
    </location>
</feature>
<feature type="domain" description="Phage terminase large subunit N-terminal" evidence="1">
    <location>
        <begin position="10"/>
        <end position="53"/>
    </location>
</feature>
<protein>
    <recommendedName>
        <fullName evidence="1">Phage terminase large subunit N-terminal domain-containing protein</fullName>
    </recommendedName>
</protein>
<dbReference type="InterPro" id="IPR035412">
    <property type="entry name" value="Terminase_L_N"/>
</dbReference>
<reference evidence="2" key="1">
    <citation type="journal article" date="2014" name="Front. Microbiol.">
        <title>High frequency of phylogenetically diverse reductive dehalogenase-homologous genes in deep subseafloor sedimentary metagenomes.</title>
        <authorList>
            <person name="Kawai M."/>
            <person name="Futagami T."/>
            <person name="Toyoda A."/>
            <person name="Takaki Y."/>
            <person name="Nishi S."/>
            <person name="Hori S."/>
            <person name="Arai W."/>
            <person name="Tsubouchi T."/>
            <person name="Morono Y."/>
            <person name="Uchiyama I."/>
            <person name="Ito T."/>
            <person name="Fujiyama A."/>
            <person name="Inagaki F."/>
            <person name="Takami H."/>
        </authorList>
    </citation>
    <scope>NUCLEOTIDE SEQUENCE</scope>
    <source>
        <strain evidence="2">Expedition CK06-06</strain>
    </source>
</reference>
<evidence type="ECO:0000259" key="1">
    <source>
        <dbReference type="Pfam" id="PF04466"/>
    </source>
</evidence>